<reference evidence="6" key="2">
    <citation type="submission" date="2022-03" db="EMBL/GenBank/DDBJ databases">
        <title>Draft title - Genomic analysis of global carrot germplasm unveils the trajectory of domestication and the origin of high carotenoid orange carrot.</title>
        <authorList>
            <person name="Iorizzo M."/>
            <person name="Ellison S."/>
            <person name="Senalik D."/>
            <person name="Macko-Podgorni A."/>
            <person name="Grzebelus D."/>
            <person name="Bostan H."/>
            <person name="Rolling W."/>
            <person name="Curaba J."/>
            <person name="Simon P."/>
        </authorList>
    </citation>
    <scope>NUCLEOTIDE SEQUENCE</scope>
    <source>
        <tissue evidence="6">Leaf</tissue>
    </source>
</reference>
<evidence type="ECO:0000256" key="2">
    <source>
        <dbReference type="ARBA" id="ARBA00022741"/>
    </source>
</evidence>
<evidence type="ECO:0000256" key="3">
    <source>
        <dbReference type="ARBA" id="ARBA00022821"/>
    </source>
</evidence>
<dbReference type="PANTHER" id="PTHR19338:SF0">
    <property type="entry name" value="MITOCHONDRIAL IMPORT INNER MEMBRANE TRANSLOCASE SUBUNIT TIM13"/>
    <property type="match status" value="1"/>
</dbReference>
<name>A0AAF1BAT7_DAUCS</name>
<dbReference type="Gene3D" id="1.20.5.4130">
    <property type="match status" value="1"/>
</dbReference>
<dbReference type="Pfam" id="PF18052">
    <property type="entry name" value="Rx_N"/>
    <property type="match status" value="1"/>
</dbReference>
<accession>A0AAF1BAT7</accession>
<dbReference type="InterPro" id="IPR038005">
    <property type="entry name" value="RX-like_CC"/>
</dbReference>
<dbReference type="CDD" id="cd14798">
    <property type="entry name" value="RX-CC_like"/>
    <property type="match status" value="1"/>
</dbReference>
<protein>
    <recommendedName>
        <fullName evidence="5">Disease resistance N-terminal domain-containing protein</fullName>
    </recommendedName>
</protein>
<organism evidence="6 7">
    <name type="scientific">Daucus carota subsp. sativus</name>
    <name type="common">Carrot</name>
    <dbReference type="NCBI Taxonomy" id="79200"/>
    <lineage>
        <taxon>Eukaryota</taxon>
        <taxon>Viridiplantae</taxon>
        <taxon>Streptophyta</taxon>
        <taxon>Embryophyta</taxon>
        <taxon>Tracheophyta</taxon>
        <taxon>Spermatophyta</taxon>
        <taxon>Magnoliopsida</taxon>
        <taxon>eudicotyledons</taxon>
        <taxon>Gunneridae</taxon>
        <taxon>Pentapetalae</taxon>
        <taxon>asterids</taxon>
        <taxon>campanulids</taxon>
        <taxon>Apiales</taxon>
        <taxon>Apiaceae</taxon>
        <taxon>Apioideae</taxon>
        <taxon>Scandiceae</taxon>
        <taxon>Daucinae</taxon>
        <taxon>Daucus</taxon>
        <taxon>Daucus sect. Daucus</taxon>
    </lineage>
</organism>
<dbReference type="GO" id="GO:0005524">
    <property type="term" value="F:ATP binding"/>
    <property type="evidence" value="ECO:0007669"/>
    <property type="project" value="UniProtKB-KW"/>
</dbReference>
<evidence type="ECO:0000256" key="4">
    <source>
        <dbReference type="ARBA" id="ARBA00022840"/>
    </source>
</evidence>
<dbReference type="InterPro" id="IPR041118">
    <property type="entry name" value="Rx_N"/>
</dbReference>
<sequence length="124" mass="14109">MADAIVSFAVERVGALLISESKLLYGVRGQIKQLQSDLKRMQNFLKEADKKHIQDKRVRGWVDEIKELAFRTEDVIEIFALQVATNSGFKGELRRFACVPCQLIRRHNVAMEISDIKAKLAAVH</sequence>
<keyword evidence="7" id="KW-1185">Reference proteome</keyword>
<evidence type="ECO:0000313" key="6">
    <source>
        <dbReference type="EMBL" id="WOH09621.1"/>
    </source>
</evidence>
<dbReference type="Proteomes" id="UP000077755">
    <property type="component" value="Chromosome 7"/>
</dbReference>
<keyword evidence="1" id="KW-0677">Repeat</keyword>
<evidence type="ECO:0000313" key="7">
    <source>
        <dbReference type="Proteomes" id="UP000077755"/>
    </source>
</evidence>
<gene>
    <name evidence="6" type="ORF">DCAR_0729079</name>
</gene>
<keyword evidence="2" id="KW-0547">Nucleotide-binding</keyword>
<dbReference type="AlphaFoldDB" id="A0AAF1BAT7"/>
<proteinExistence type="predicted"/>
<keyword evidence="3" id="KW-0611">Plant defense</keyword>
<evidence type="ECO:0000259" key="5">
    <source>
        <dbReference type="Pfam" id="PF18052"/>
    </source>
</evidence>
<dbReference type="PANTHER" id="PTHR19338">
    <property type="entry name" value="TRANSLOCASE OF INNER MITOCHONDRIAL MEMBRANE 13 HOMOLOG"/>
    <property type="match status" value="1"/>
</dbReference>
<dbReference type="GO" id="GO:0006952">
    <property type="term" value="P:defense response"/>
    <property type="evidence" value="ECO:0007669"/>
    <property type="project" value="UniProtKB-KW"/>
</dbReference>
<evidence type="ECO:0000256" key="1">
    <source>
        <dbReference type="ARBA" id="ARBA00022737"/>
    </source>
</evidence>
<keyword evidence="4" id="KW-0067">ATP-binding</keyword>
<feature type="domain" description="Disease resistance N-terminal" evidence="5">
    <location>
        <begin position="5"/>
        <end position="89"/>
    </location>
</feature>
<reference evidence="6" key="1">
    <citation type="journal article" date="2016" name="Nat. Genet.">
        <title>A high-quality carrot genome assembly provides new insights into carotenoid accumulation and asterid genome evolution.</title>
        <authorList>
            <person name="Iorizzo M."/>
            <person name="Ellison S."/>
            <person name="Senalik D."/>
            <person name="Zeng P."/>
            <person name="Satapoomin P."/>
            <person name="Huang J."/>
            <person name="Bowman M."/>
            <person name="Iovene M."/>
            <person name="Sanseverino W."/>
            <person name="Cavagnaro P."/>
            <person name="Yildiz M."/>
            <person name="Macko-Podgorni A."/>
            <person name="Moranska E."/>
            <person name="Grzebelus E."/>
            <person name="Grzebelus D."/>
            <person name="Ashrafi H."/>
            <person name="Zheng Z."/>
            <person name="Cheng S."/>
            <person name="Spooner D."/>
            <person name="Van Deynze A."/>
            <person name="Simon P."/>
        </authorList>
    </citation>
    <scope>NUCLEOTIDE SEQUENCE</scope>
    <source>
        <tissue evidence="6">Leaf</tissue>
    </source>
</reference>
<dbReference type="EMBL" id="CP093349">
    <property type="protein sequence ID" value="WOH09621.1"/>
    <property type="molecule type" value="Genomic_DNA"/>
</dbReference>